<evidence type="ECO:0000313" key="7">
    <source>
        <dbReference type="WBParaSite" id="PgR019_g125_t02"/>
    </source>
</evidence>
<keyword evidence="1" id="KW-0479">Metal-binding</keyword>
<name>A0A915AXN7_PARUN</name>
<dbReference type="GO" id="GO:0008270">
    <property type="term" value="F:zinc ion binding"/>
    <property type="evidence" value="ECO:0007669"/>
    <property type="project" value="UniProtKB-KW"/>
</dbReference>
<dbReference type="SMART" id="SM00154">
    <property type="entry name" value="ZnF_AN1"/>
    <property type="match status" value="2"/>
</dbReference>
<dbReference type="AlphaFoldDB" id="A0A915AXN7"/>
<protein>
    <submittedName>
        <fullName evidence="7">AN1-type domain-containing protein</fullName>
    </submittedName>
</protein>
<keyword evidence="6" id="KW-1185">Reference proteome</keyword>
<dbReference type="PROSITE" id="PS51039">
    <property type="entry name" value="ZF_AN1"/>
    <property type="match status" value="1"/>
</dbReference>
<evidence type="ECO:0000256" key="2">
    <source>
        <dbReference type="ARBA" id="ARBA00022771"/>
    </source>
</evidence>
<reference evidence="7" key="1">
    <citation type="submission" date="2022-11" db="UniProtKB">
        <authorList>
            <consortium name="WormBaseParasite"/>
        </authorList>
    </citation>
    <scope>IDENTIFICATION</scope>
</reference>
<keyword evidence="2 4" id="KW-0863">Zinc-finger</keyword>
<evidence type="ECO:0000259" key="5">
    <source>
        <dbReference type="PROSITE" id="PS51039"/>
    </source>
</evidence>
<dbReference type="Pfam" id="PF01428">
    <property type="entry name" value="zf-AN1"/>
    <property type="match status" value="2"/>
</dbReference>
<dbReference type="WBParaSite" id="PgR019_g125_t02">
    <property type="protein sequence ID" value="PgR019_g125_t02"/>
    <property type="gene ID" value="PgR019_g125"/>
</dbReference>
<dbReference type="PANTHER" id="PTHR14677:SF20">
    <property type="entry name" value="ZINC FINGER AN1-TYPE CONTAINING 2A-RELATED"/>
    <property type="match status" value="1"/>
</dbReference>
<proteinExistence type="predicted"/>
<accession>A0A915AXN7</accession>
<feature type="domain" description="AN1-type" evidence="5">
    <location>
        <begin position="63"/>
        <end position="111"/>
    </location>
</feature>
<evidence type="ECO:0000313" key="6">
    <source>
        <dbReference type="Proteomes" id="UP000887569"/>
    </source>
</evidence>
<organism evidence="6 7">
    <name type="scientific">Parascaris univalens</name>
    <name type="common">Nematode worm</name>
    <dbReference type="NCBI Taxonomy" id="6257"/>
    <lineage>
        <taxon>Eukaryota</taxon>
        <taxon>Metazoa</taxon>
        <taxon>Ecdysozoa</taxon>
        <taxon>Nematoda</taxon>
        <taxon>Chromadorea</taxon>
        <taxon>Rhabditida</taxon>
        <taxon>Spirurina</taxon>
        <taxon>Ascaridomorpha</taxon>
        <taxon>Ascaridoidea</taxon>
        <taxon>Ascarididae</taxon>
        <taxon>Parascaris</taxon>
    </lineage>
</organism>
<dbReference type="Pfam" id="PF25327">
    <property type="entry name" value="UBL_ZFAND1"/>
    <property type="match status" value="1"/>
</dbReference>
<dbReference type="GO" id="GO:0005737">
    <property type="term" value="C:cytoplasm"/>
    <property type="evidence" value="ECO:0007669"/>
    <property type="project" value="TreeGrafter"/>
</dbReference>
<dbReference type="PANTHER" id="PTHR14677">
    <property type="entry name" value="ARSENITE INDUCUBLE RNA ASSOCIATED PROTEIN AIP-1-RELATED"/>
    <property type="match status" value="1"/>
</dbReference>
<evidence type="ECO:0000256" key="1">
    <source>
        <dbReference type="ARBA" id="ARBA00022723"/>
    </source>
</evidence>
<dbReference type="InterPro" id="IPR035896">
    <property type="entry name" value="AN1-like_Znf"/>
</dbReference>
<evidence type="ECO:0000256" key="3">
    <source>
        <dbReference type="ARBA" id="ARBA00022833"/>
    </source>
</evidence>
<sequence length="259" mass="29770">MAEFPHLGKNCSLNACNRLDYTPFLCPSCQRYYCGDHRFSHGCSWESECGGTTSGIPSSSSTPIRPFLCAVEDCHRREIVRIECPNCKLNFCLKHRYANEHNCKYLSENGEREHREARWAEIQKKITASQTQEPSKEVTHEVKPKKVLNEVEQRRADRIAVMKLKSKIKVCDIPIDDQIFLIVLNGDERVPIMVSKRWTVGRCVVKMANELKSSKNKTDYEAKMLRIYCVEDESNALPIGDNIAKYLKNMDVVLLKIEP</sequence>
<dbReference type="InterPro" id="IPR057358">
    <property type="entry name" value="UBL_ZFAND1-like"/>
</dbReference>
<evidence type="ECO:0000256" key="4">
    <source>
        <dbReference type="PROSITE-ProRule" id="PRU00449"/>
    </source>
</evidence>
<dbReference type="SUPFAM" id="SSF118310">
    <property type="entry name" value="AN1-like Zinc finger"/>
    <property type="match status" value="2"/>
</dbReference>
<dbReference type="Proteomes" id="UP000887569">
    <property type="component" value="Unplaced"/>
</dbReference>
<dbReference type="InterPro" id="IPR000058">
    <property type="entry name" value="Znf_AN1"/>
</dbReference>
<dbReference type="Gene3D" id="4.10.1110.10">
    <property type="entry name" value="AN1-like Zinc finger"/>
    <property type="match status" value="2"/>
</dbReference>
<keyword evidence="3" id="KW-0862">Zinc</keyword>